<dbReference type="InterPro" id="IPR048964">
    <property type="entry name" value="ArgZ/ArgE-like_C_1st"/>
</dbReference>
<feature type="region of interest" description="Disordered" evidence="11">
    <location>
        <begin position="157"/>
        <end position="183"/>
    </location>
</feature>
<dbReference type="Proteomes" id="UP000294028">
    <property type="component" value="Unassembled WGS sequence"/>
</dbReference>
<evidence type="ECO:0000256" key="11">
    <source>
        <dbReference type="SAM" id="MobiDB-lite"/>
    </source>
</evidence>
<dbReference type="InterPro" id="IPR007545">
    <property type="entry name" value="LOR/SDH_bifunc_enz_cons_dom"/>
</dbReference>
<feature type="compositionally biased region" description="Basic and acidic residues" evidence="11">
    <location>
        <begin position="157"/>
        <end position="167"/>
    </location>
</feature>
<reference evidence="15 16" key="1">
    <citation type="submission" date="2018-12" db="EMBL/GenBank/DDBJ databases">
        <title>Genome analysis provides insights into bioremediation potentialities of Halogeometricum borinquense strain N11.</title>
        <authorList>
            <person name="Najjari A."/>
            <person name="Youssef N."/>
            <person name="Fhoula I."/>
            <person name="Ben Dhia O."/>
            <person name="Mahjoubi M."/>
            <person name="Ouzari H.I."/>
            <person name="Cherif A."/>
        </authorList>
    </citation>
    <scope>NUCLEOTIDE SEQUENCE [LARGE SCALE GENOMIC DNA]</scope>
    <source>
        <strain evidence="15 16">N11</strain>
    </source>
</reference>
<dbReference type="NCBIfam" id="TIGR00300">
    <property type="entry name" value="TIGR00300 family protein"/>
    <property type="match status" value="1"/>
</dbReference>
<feature type="compositionally biased region" description="Gly residues" evidence="11">
    <location>
        <begin position="436"/>
        <end position="447"/>
    </location>
</feature>
<dbReference type="InterPro" id="IPR048963">
    <property type="entry name" value="ArgZ/ArgE-like_C_2nd"/>
</dbReference>
<dbReference type="RefSeq" id="WP_129784862.1">
    <property type="nucleotide sequence ID" value="NZ_RZHH01000002.1"/>
</dbReference>
<dbReference type="Pfam" id="PF21570">
    <property type="entry name" value="ArgZ-like_C_2nd"/>
    <property type="match status" value="1"/>
</dbReference>
<dbReference type="AlphaFoldDB" id="A0A482TC70"/>
<evidence type="ECO:0000256" key="2">
    <source>
        <dbReference type="ARBA" id="ARBA00022741"/>
    </source>
</evidence>
<dbReference type="CDD" id="cd12144">
    <property type="entry name" value="SDH_N_domain"/>
    <property type="match status" value="1"/>
</dbReference>
<feature type="domain" description="Arginine dihydrolase ArgZ/ArgE-like C-terminal first subdomain" evidence="14">
    <location>
        <begin position="104"/>
        <end position="189"/>
    </location>
</feature>
<dbReference type="GO" id="GO:0008473">
    <property type="term" value="F:ornithine cyclodeaminase activity"/>
    <property type="evidence" value="ECO:0007669"/>
    <property type="project" value="UniProtKB-EC"/>
</dbReference>
<comment type="catalytic activity">
    <reaction evidence="5">
        <text>L-ornithine = L-proline + NH4(+)</text>
        <dbReference type="Rhea" id="RHEA:24368"/>
        <dbReference type="ChEBI" id="CHEBI:28938"/>
        <dbReference type="ChEBI" id="CHEBI:46911"/>
        <dbReference type="ChEBI" id="CHEBI:60039"/>
        <dbReference type="EC" id="4.3.1.12"/>
    </reaction>
</comment>
<evidence type="ECO:0000256" key="1">
    <source>
        <dbReference type="ARBA" id="ARBA00001911"/>
    </source>
</evidence>
<evidence type="ECO:0000256" key="5">
    <source>
        <dbReference type="ARBA" id="ARBA00052109"/>
    </source>
</evidence>
<proteinExistence type="inferred from homology"/>
<evidence type="ECO:0000256" key="9">
    <source>
        <dbReference type="ARBA" id="ARBA00072993"/>
    </source>
</evidence>
<dbReference type="Pfam" id="PF04455">
    <property type="entry name" value="Saccharop_dh_N"/>
    <property type="match status" value="1"/>
</dbReference>
<dbReference type="Gene3D" id="3.40.50.10690">
    <property type="entry name" value="putative lor/sdh protein like domains"/>
    <property type="match status" value="1"/>
</dbReference>
<feature type="domain" description="Arginine dihydrolase ArgZ/ArgE-like C-terminal second subdomain" evidence="13">
    <location>
        <begin position="191"/>
        <end position="402"/>
    </location>
</feature>
<evidence type="ECO:0000256" key="7">
    <source>
        <dbReference type="ARBA" id="ARBA00061348"/>
    </source>
</evidence>
<evidence type="ECO:0000259" key="12">
    <source>
        <dbReference type="Pfam" id="PF04455"/>
    </source>
</evidence>
<evidence type="ECO:0000256" key="10">
    <source>
        <dbReference type="ARBA" id="ARBA00081581"/>
    </source>
</evidence>
<comment type="similarity">
    <text evidence="7">Belongs to the AgrE/ArgZ ornithine cyclodeaminase family.</text>
</comment>
<keyword evidence="4" id="KW-0456">Lyase</keyword>
<comment type="caution">
    <text evidence="15">The sequence shown here is derived from an EMBL/GenBank/DDBJ whole genome shotgun (WGS) entry which is preliminary data.</text>
</comment>
<evidence type="ECO:0000259" key="14">
    <source>
        <dbReference type="Pfam" id="PF21571"/>
    </source>
</evidence>
<accession>A0A482TC70</accession>
<keyword evidence="2" id="KW-0547">Nucleotide-binding</keyword>
<evidence type="ECO:0000256" key="6">
    <source>
        <dbReference type="ARBA" id="ARBA00056756"/>
    </source>
</evidence>
<evidence type="ECO:0000256" key="3">
    <source>
        <dbReference type="ARBA" id="ARBA00023027"/>
    </source>
</evidence>
<dbReference type="Gene3D" id="2.40.420.10">
    <property type="entry name" value="conserved putative lor/sdh protein from methanococcus maripaludis s2 domain"/>
    <property type="match status" value="1"/>
</dbReference>
<feature type="region of interest" description="Disordered" evidence="11">
    <location>
        <begin position="409"/>
        <end position="447"/>
    </location>
</feature>
<comment type="cofactor">
    <cofactor evidence="1">
        <name>NAD(+)</name>
        <dbReference type="ChEBI" id="CHEBI:57540"/>
    </cofactor>
</comment>
<gene>
    <name evidence="15" type="ORF">ELS19_11405</name>
</gene>
<evidence type="ECO:0000256" key="8">
    <source>
        <dbReference type="ARBA" id="ARBA00066346"/>
    </source>
</evidence>
<sequence>MTAIRTVELEGHIIDSGTLQQAFGLVMDLGGDFEVEEFNVGRSKTDTSYCRMDVTAETEDDLQEILHELHQIGANLTDAVDAHVERAPADQVVPHGFYSTTNHPTKVRYEGEWVEVDDIEMDCAIVIEETEDGTRAYTKVLNAIEKGDLVVTDEAGIHVDPPERPRDSSGPFGFMQGGVSSERPSESLIEEVAEAVEETKSQGGKVLVVAGPALIHAGAGDDLARLVREGYVDMISAGNGFATHDIERGLYGTSLGMDMETMEHPRKGHKHHIYTISEVIRAGGIAEAVEEGLIQSGIMYECVQNDVPYVLAGSIRDDGPLPDTITDAVEAQGAIREQAHKADMVLMLSTLLHSVAVGNCLPSTTKVVCVDINPATVTQLLDRGSSQAIGMVTDIGTFVPTLADKVLGENTATDGGEDDADGNRDTGSHRGDGHGDGGSPGGHCPGR</sequence>
<organism evidence="15 16">
    <name type="scientific">Halogeometricum borinquense</name>
    <dbReference type="NCBI Taxonomy" id="60847"/>
    <lineage>
        <taxon>Archaea</taxon>
        <taxon>Methanobacteriati</taxon>
        <taxon>Methanobacteriota</taxon>
        <taxon>Stenosarchaea group</taxon>
        <taxon>Halobacteria</taxon>
        <taxon>Halobacteriales</taxon>
        <taxon>Haloferacaceae</taxon>
        <taxon>Halogeometricum</taxon>
    </lineage>
</organism>
<protein>
    <recommendedName>
        <fullName evidence="9">Ornithine cyclodeaminase</fullName>
        <ecNumber evidence="8">4.3.1.12</ecNumber>
    </recommendedName>
    <alternativeName>
        <fullName evidence="10">Archaeal ornithine cyclodeaminase</fullName>
    </alternativeName>
</protein>
<feature type="domain" description="LOR/SDH bifunctional enzyme conserved" evidence="12">
    <location>
        <begin position="5"/>
        <end position="103"/>
    </location>
</feature>
<evidence type="ECO:0000313" key="15">
    <source>
        <dbReference type="EMBL" id="RYJ14497.1"/>
    </source>
</evidence>
<dbReference type="GO" id="GO:0000166">
    <property type="term" value="F:nucleotide binding"/>
    <property type="evidence" value="ECO:0007669"/>
    <property type="project" value="UniProtKB-KW"/>
</dbReference>
<comment type="function">
    <text evidence="6">Catalyzes the conversion of ornithine to proline, with the release of ammonia.</text>
</comment>
<dbReference type="EMBL" id="RZHH01000002">
    <property type="protein sequence ID" value="RYJ14497.1"/>
    <property type="molecule type" value="Genomic_DNA"/>
</dbReference>
<dbReference type="EC" id="4.3.1.12" evidence="8"/>
<name>A0A482TC70_9EURY</name>
<evidence type="ECO:0000256" key="4">
    <source>
        <dbReference type="ARBA" id="ARBA00023239"/>
    </source>
</evidence>
<dbReference type="InterPro" id="IPR005239">
    <property type="entry name" value="ArgZ/ArgE-like"/>
</dbReference>
<feature type="compositionally biased region" description="Basic and acidic residues" evidence="11">
    <location>
        <begin position="421"/>
        <end position="435"/>
    </location>
</feature>
<keyword evidence="3" id="KW-0520">NAD</keyword>
<evidence type="ECO:0000313" key="16">
    <source>
        <dbReference type="Proteomes" id="UP000294028"/>
    </source>
</evidence>
<dbReference type="Pfam" id="PF21571">
    <property type="entry name" value="ArgZ-like_C_1st"/>
    <property type="match status" value="1"/>
</dbReference>
<evidence type="ECO:0000259" key="13">
    <source>
        <dbReference type="Pfam" id="PF21570"/>
    </source>
</evidence>